<dbReference type="EMBL" id="LT598477">
    <property type="protein sequence ID" value="SCU95462.1"/>
    <property type="molecule type" value="Genomic_DNA"/>
</dbReference>
<dbReference type="InterPro" id="IPR000073">
    <property type="entry name" value="AB_hydrolase_1"/>
</dbReference>
<name>A0A1G4JWX1_9SACH</name>
<dbReference type="InterPro" id="IPR012020">
    <property type="entry name" value="ABHD4"/>
</dbReference>
<dbReference type="Gene3D" id="3.40.50.1820">
    <property type="entry name" value="alpha/beta hydrolase"/>
    <property type="match status" value="1"/>
</dbReference>
<sequence length="444" mass="50359">MDTLLHNLPLYSHVRQTRPLEPLSFGKKLDLIQLVDKFSPEFSPGALSLFHPLYFNGHLQTVAAAVKTFEDVDHVYYKRLVLNCSDGGEATADFRVEPWDLEKDSTTEVEYHPPNQTKKLQPRYKFFTPAELQTLTSNDSKPMLIVLHGLTGGSHESYVRSLVNKMTGKFGFEACVLNSRGCSESCITTPQLYNGVWTDDIRDFIKKLRGLFPHRKFYLVGFSLGASIATNYLGQEGENSEIECAAILASPWDLCNASYHMHRSFIGRQLYGNHFSKSLVKMLTDNLEILKKDPYMAKLYAEKLDKVTSVEQFDNWFTSRMFGFNGSYEYYRYGTSSNRVPLIRTPTLAISASDDPIVGQESLPTREIEGNPYTLLIESSKGGHVAWFDASGERWYEVPLCKFFSAFHTEIAAKGLKPDLDSVTLPHKNKFKGDRLVDATVRDY</sequence>
<evidence type="ECO:0000256" key="2">
    <source>
        <dbReference type="ARBA" id="ARBA00022487"/>
    </source>
</evidence>
<dbReference type="PANTHER" id="PTHR10794:SF63">
    <property type="entry name" value="ALPHA_BETA HYDROLASE 1, ISOFORM A"/>
    <property type="match status" value="1"/>
</dbReference>
<dbReference type="Pfam" id="PF00561">
    <property type="entry name" value="Abhydrolase_1"/>
    <property type="match status" value="1"/>
</dbReference>
<dbReference type="AlphaFoldDB" id="A0A1G4JWX1"/>
<evidence type="ECO:0000259" key="5">
    <source>
        <dbReference type="Pfam" id="PF00561"/>
    </source>
</evidence>
<reference evidence="7" key="1">
    <citation type="submission" date="2016-03" db="EMBL/GenBank/DDBJ databases">
        <authorList>
            <person name="Devillers Hugo."/>
        </authorList>
    </citation>
    <scope>NUCLEOTIDE SEQUENCE [LARGE SCALE GENOMIC DNA]</scope>
</reference>
<dbReference type="GO" id="GO:0047372">
    <property type="term" value="F:monoacylglycerol lipase activity"/>
    <property type="evidence" value="ECO:0007669"/>
    <property type="project" value="TreeGrafter"/>
</dbReference>
<dbReference type="Proteomes" id="UP000191144">
    <property type="component" value="Chromosome F"/>
</dbReference>
<evidence type="ECO:0000256" key="3">
    <source>
        <dbReference type="ARBA" id="ARBA00022801"/>
    </source>
</evidence>
<dbReference type="InterPro" id="IPR029058">
    <property type="entry name" value="AB_hydrolase_fold"/>
</dbReference>
<dbReference type="GO" id="GO:0051793">
    <property type="term" value="P:medium-chain fatty acid catabolic process"/>
    <property type="evidence" value="ECO:0007669"/>
    <property type="project" value="TreeGrafter"/>
</dbReference>
<feature type="active site" description="Charge relay system" evidence="4">
    <location>
        <position position="355"/>
    </location>
</feature>
<dbReference type="PIRSF" id="PIRSF005211">
    <property type="entry name" value="Ab_hydro_YheT"/>
    <property type="match status" value="1"/>
</dbReference>
<evidence type="ECO:0000313" key="7">
    <source>
        <dbReference type="Proteomes" id="UP000191144"/>
    </source>
</evidence>
<accession>A0A1G4JWX1</accession>
<dbReference type="GO" id="GO:0008126">
    <property type="term" value="F:acetylesterase activity"/>
    <property type="evidence" value="ECO:0007669"/>
    <property type="project" value="TreeGrafter"/>
</dbReference>
<comment type="similarity">
    <text evidence="1">Belongs to the AB hydrolase superfamily. AB hydrolase 4 family.</text>
</comment>
<feature type="active site" description="Charge relay system" evidence="4">
    <location>
        <position position="384"/>
    </location>
</feature>
<evidence type="ECO:0000256" key="4">
    <source>
        <dbReference type="PIRSR" id="PIRSR005211-1"/>
    </source>
</evidence>
<dbReference type="SUPFAM" id="SSF53474">
    <property type="entry name" value="alpha/beta-Hydrolases"/>
    <property type="match status" value="1"/>
</dbReference>
<feature type="domain" description="AB hydrolase-1" evidence="5">
    <location>
        <begin position="142"/>
        <end position="386"/>
    </location>
</feature>
<protein>
    <submittedName>
        <fullName evidence="6">LAME_0F12244g1_1</fullName>
    </submittedName>
</protein>
<dbReference type="InterPro" id="IPR050960">
    <property type="entry name" value="AB_hydrolase_4_sf"/>
</dbReference>
<organism evidence="6 7">
    <name type="scientific">Lachancea meyersii CBS 8951</name>
    <dbReference type="NCBI Taxonomy" id="1266667"/>
    <lineage>
        <taxon>Eukaryota</taxon>
        <taxon>Fungi</taxon>
        <taxon>Dikarya</taxon>
        <taxon>Ascomycota</taxon>
        <taxon>Saccharomycotina</taxon>
        <taxon>Saccharomycetes</taxon>
        <taxon>Saccharomycetales</taxon>
        <taxon>Saccharomycetaceae</taxon>
        <taxon>Lachancea</taxon>
    </lineage>
</organism>
<dbReference type="PROSITE" id="PS01133">
    <property type="entry name" value="UPF0017"/>
    <property type="match status" value="1"/>
</dbReference>
<dbReference type="PANTHER" id="PTHR10794">
    <property type="entry name" value="ABHYDROLASE DOMAIN-CONTAINING PROTEIN"/>
    <property type="match status" value="1"/>
</dbReference>
<dbReference type="OrthoDB" id="5954035at2759"/>
<feature type="active site" description="Charge relay system" evidence="4">
    <location>
        <position position="223"/>
    </location>
</feature>
<proteinExistence type="inferred from homology"/>
<keyword evidence="3" id="KW-0378">Hydrolase</keyword>
<keyword evidence="7" id="KW-1185">Reference proteome</keyword>
<dbReference type="InterPro" id="IPR000952">
    <property type="entry name" value="AB_hydrolase_4_CS"/>
</dbReference>
<dbReference type="GO" id="GO:0051792">
    <property type="term" value="P:medium-chain fatty acid biosynthetic process"/>
    <property type="evidence" value="ECO:0007669"/>
    <property type="project" value="TreeGrafter"/>
</dbReference>
<keyword evidence="2" id="KW-0719">Serine esterase</keyword>
<evidence type="ECO:0000256" key="1">
    <source>
        <dbReference type="ARBA" id="ARBA00010884"/>
    </source>
</evidence>
<evidence type="ECO:0000313" key="6">
    <source>
        <dbReference type="EMBL" id="SCU95462.1"/>
    </source>
</evidence>
<gene>
    <name evidence="6" type="ORF">LAME_0F12244G</name>
</gene>